<proteinExistence type="predicted"/>
<evidence type="ECO:0000313" key="1">
    <source>
        <dbReference type="EMBL" id="EKD30036.1"/>
    </source>
</evidence>
<comment type="caution">
    <text evidence="1">The sequence shown here is derived from an EMBL/GenBank/DDBJ whole genome shotgun (WGS) entry which is preliminary data.</text>
</comment>
<sequence>MSIERQGFGPEKNREKTEQEVKEELFRTLEFSKEKKKLLEKIDKDKKLAYLKALVERWLIPLNTAEHIVAWENLDSDEIREIFQKMDEIEEIQDIDDILPRRLRTSKEEYLQALEDTVSRQDVLQKLDDSLDYLYHSSRKSPFWIMNFFSGLIHSLDHSQKSVVKIQGNTIDIKRSLISTL</sequence>
<reference evidence="1" key="1">
    <citation type="journal article" date="2012" name="Science">
        <title>Fermentation, hydrogen, and sulfur metabolism in multiple uncultivated bacterial phyla.</title>
        <authorList>
            <person name="Wrighton K.C."/>
            <person name="Thomas B.C."/>
            <person name="Sharon I."/>
            <person name="Miller C.S."/>
            <person name="Castelle C.J."/>
            <person name="VerBerkmoes N.C."/>
            <person name="Wilkins M.J."/>
            <person name="Hettich R.L."/>
            <person name="Lipton M.S."/>
            <person name="Williams K.H."/>
            <person name="Long P.E."/>
            <person name="Banfield J.F."/>
        </authorList>
    </citation>
    <scope>NUCLEOTIDE SEQUENCE [LARGE SCALE GENOMIC DNA]</scope>
</reference>
<name>K1XYH6_9BACT</name>
<organism evidence="1">
    <name type="scientific">uncultured bacterium</name>
    <name type="common">gcode 4</name>
    <dbReference type="NCBI Taxonomy" id="1234023"/>
    <lineage>
        <taxon>Bacteria</taxon>
        <taxon>environmental samples</taxon>
    </lineage>
</organism>
<accession>K1XYH6</accession>
<gene>
    <name evidence="1" type="ORF">ACD_78C00177G0004</name>
</gene>
<dbReference type="AlphaFoldDB" id="K1XYH6"/>
<dbReference type="EMBL" id="AMFJ01034177">
    <property type="protein sequence ID" value="EKD30036.1"/>
    <property type="molecule type" value="Genomic_DNA"/>
</dbReference>
<protein>
    <submittedName>
        <fullName evidence="1">Uncharacterized protein</fullName>
    </submittedName>
</protein>